<dbReference type="RefSeq" id="WP_131302400.1">
    <property type="nucleotide sequence ID" value="NZ_JBHUHS010000001.1"/>
</dbReference>
<name>A0A4R1PP40_9GAMM</name>
<evidence type="ECO:0000313" key="1">
    <source>
        <dbReference type="EMBL" id="TCL32523.1"/>
    </source>
</evidence>
<sequence length="134" mass="14738">MIARLLQWAGPVCLLVAALVVYMVAHTAATLATEQRDQFARQADTLATELAAERSAQAKLRTTQDSLRAELARRHSQIEDLKHENQELRDWAAQPLPAAARRLRERPALTGADAYQDWLSGRGAVPLAGDGAER</sequence>
<gene>
    <name evidence="1" type="ORF">EV691_10749</name>
</gene>
<dbReference type="EMBL" id="SMMU01000007">
    <property type="protein sequence ID" value="TCL32523.1"/>
    <property type="molecule type" value="Genomic_DNA"/>
</dbReference>
<dbReference type="AlphaFoldDB" id="A0A4R1PP40"/>
<reference evidence="1 2" key="1">
    <citation type="submission" date="2019-03" db="EMBL/GenBank/DDBJ databases">
        <title>Genomic Encyclopedia of Type Strains, Phase IV (KMG-IV): sequencing the most valuable type-strain genomes for metagenomic binning, comparative biology and taxonomic classification.</title>
        <authorList>
            <person name="Goeker M."/>
        </authorList>
    </citation>
    <scope>NUCLEOTIDE SEQUENCE [LARGE SCALE GENOMIC DNA]</scope>
    <source>
        <strain evidence="1 2">DSM 2286</strain>
    </source>
</reference>
<evidence type="ECO:0000313" key="2">
    <source>
        <dbReference type="Proteomes" id="UP000295169"/>
    </source>
</evidence>
<dbReference type="Proteomes" id="UP000295169">
    <property type="component" value="Unassembled WGS sequence"/>
</dbReference>
<comment type="caution">
    <text evidence="1">The sequence shown here is derived from an EMBL/GenBank/DDBJ whole genome shotgun (WGS) entry which is preliminary data.</text>
</comment>
<dbReference type="InterPro" id="IPR020000">
    <property type="entry name" value="Phage_P2_LysB"/>
</dbReference>
<dbReference type="NCBIfam" id="TIGR03495">
    <property type="entry name" value="phage_LysB"/>
    <property type="match status" value="1"/>
</dbReference>
<proteinExistence type="predicted"/>
<organism evidence="1 2">
    <name type="scientific">Azotobacter chroococcum</name>
    <dbReference type="NCBI Taxonomy" id="353"/>
    <lineage>
        <taxon>Bacteria</taxon>
        <taxon>Pseudomonadati</taxon>
        <taxon>Pseudomonadota</taxon>
        <taxon>Gammaproteobacteria</taxon>
        <taxon>Pseudomonadales</taxon>
        <taxon>Pseudomonadaceae</taxon>
        <taxon>Azotobacter</taxon>
    </lineage>
</organism>
<protein>
    <submittedName>
        <fullName evidence="1">LysB family phage lysis regulatory protein</fullName>
    </submittedName>
</protein>
<accession>A0A4R1PP40</accession>